<dbReference type="EMBL" id="RBNJ01020497">
    <property type="protein sequence ID" value="RUS21612.1"/>
    <property type="molecule type" value="Genomic_DNA"/>
</dbReference>
<feature type="compositionally biased region" description="Polar residues" evidence="1">
    <location>
        <begin position="429"/>
        <end position="440"/>
    </location>
</feature>
<feature type="region of interest" description="Disordered" evidence="1">
    <location>
        <begin position="422"/>
        <end position="443"/>
    </location>
</feature>
<keyword evidence="3" id="KW-1185">Reference proteome</keyword>
<evidence type="ECO:0000313" key="2">
    <source>
        <dbReference type="EMBL" id="RUS21612.1"/>
    </source>
</evidence>
<name>A0A433PVQ3_9FUNG</name>
<reference evidence="2 3" key="1">
    <citation type="journal article" date="2018" name="New Phytol.">
        <title>Phylogenomics of Endogonaceae and evolution of mycorrhizas within Mucoromycota.</title>
        <authorList>
            <person name="Chang Y."/>
            <person name="Desiro A."/>
            <person name="Na H."/>
            <person name="Sandor L."/>
            <person name="Lipzen A."/>
            <person name="Clum A."/>
            <person name="Barry K."/>
            <person name="Grigoriev I.V."/>
            <person name="Martin F.M."/>
            <person name="Stajich J.E."/>
            <person name="Smith M.E."/>
            <person name="Bonito G."/>
            <person name="Spatafora J.W."/>
        </authorList>
    </citation>
    <scope>NUCLEOTIDE SEQUENCE [LARGE SCALE GENOMIC DNA]</scope>
    <source>
        <strain evidence="2 3">AD002</strain>
    </source>
</reference>
<evidence type="ECO:0000256" key="1">
    <source>
        <dbReference type="SAM" id="MobiDB-lite"/>
    </source>
</evidence>
<feature type="region of interest" description="Disordered" evidence="1">
    <location>
        <begin position="15"/>
        <end position="35"/>
    </location>
</feature>
<organism evidence="2 3">
    <name type="scientific">Jimgerdemannia flammicorona</name>
    <dbReference type="NCBI Taxonomy" id="994334"/>
    <lineage>
        <taxon>Eukaryota</taxon>
        <taxon>Fungi</taxon>
        <taxon>Fungi incertae sedis</taxon>
        <taxon>Mucoromycota</taxon>
        <taxon>Mucoromycotina</taxon>
        <taxon>Endogonomycetes</taxon>
        <taxon>Endogonales</taxon>
        <taxon>Endogonaceae</taxon>
        <taxon>Jimgerdemannia</taxon>
    </lineage>
</organism>
<comment type="caution">
    <text evidence="2">The sequence shown here is derived from an EMBL/GenBank/DDBJ whole genome shotgun (WGS) entry which is preliminary data.</text>
</comment>
<sequence>MSRLTKRYSFPMSPLTINKHMPADSNPPPLPTQENAFTPLDITAPVINSRVVPAAVCIPVETLEKFTSPLTESNLKYHTTAQVIALEEQLRRETEEEAQKLKPADDLGLDSELVPHALSEYNSRNASNFSLPSPPRLPFPNDAVPPLPTSPLSGAFMTTEEVIQKRRRSKFRDFITKLTLTFKPLANDARHKRNSHQHASVHSVLLSAEEKHRRHRSLPIFTSLSQPASPATHTPPLSPSSSVPPTQRTPSIPTTTNIKKKRDSSLSLIQQHQSQQSSKTHPQRLSLNSSASSDHAQSPVLREKRNSISSLSLSFIQRKSMQTIRTVPTKEKDFIAYRYPKMVPTIPPATSDQQDVQETTDYFADLHLSIDSDVGPITPPPTVPNFHHHLTTAYFSEPEQEDPACEELDHVPQDFPLPSQSRLHRTVPEASTSRASVISESTRRRYSDSLAGLPVPPFPIGREPPPVTVADSPPAVSFMDLGLGVKPREELSFGVAYGIGAEYVAV</sequence>
<feature type="compositionally biased region" description="Polar residues" evidence="1">
    <location>
        <begin position="248"/>
        <end position="257"/>
    </location>
</feature>
<dbReference type="Proteomes" id="UP000274822">
    <property type="component" value="Unassembled WGS sequence"/>
</dbReference>
<dbReference type="AlphaFoldDB" id="A0A433PVQ3"/>
<feature type="region of interest" description="Disordered" evidence="1">
    <location>
        <begin position="220"/>
        <end position="304"/>
    </location>
</feature>
<proteinExistence type="predicted"/>
<feature type="compositionally biased region" description="Low complexity" evidence="1">
    <location>
        <begin position="227"/>
        <end position="246"/>
    </location>
</feature>
<gene>
    <name evidence="2" type="ORF">BC938DRAFT_475374</name>
</gene>
<protein>
    <submittedName>
        <fullName evidence="2">Uncharacterized protein</fullName>
    </submittedName>
</protein>
<feature type="compositionally biased region" description="Polar residues" evidence="1">
    <location>
        <begin position="279"/>
        <end position="296"/>
    </location>
</feature>
<feature type="compositionally biased region" description="Low complexity" evidence="1">
    <location>
        <begin position="265"/>
        <end position="278"/>
    </location>
</feature>
<evidence type="ECO:0000313" key="3">
    <source>
        <dbReference type="Proteomes" id="UP000274822"/>
    </source>
</evidence>
<accession>A0A433PVQ3</accession>